<dbReference type="InterPro" id="IPR007709">
    <property type="entry name" value="N-FG_amidohydro"/>
</dbReference>
<dbReference type="NCBIfam" id="TIGR02017">
    <property type="entry name" value="hutG_amidohyd"/>
    <property type="match status" value="1"/>
</dbReference>
<dbReference type="SUPFAM" id="SSF53187">
    <property type="entry name" value="Zn-dependent exopeptidases"/>
    <property type="match status" value="1"/>
</dbReference>
<evidence type="ECO:0000313" key="2">
    <source>
        <dbReference type="Proteomes" id="UP000757604"/>
    </source>
</evidence>
<comment type="caution">
    <text evidence="1">The sequence shown here is derived from an EMBL/GenBank/DDBJ whole genome shotgun (WGS) entry which is preliminary data.</text>
</comment>
<dbReference type="RefSeq" id="WP_220373044.1">
    <property type="nucleotide sequence ID" value="NZ_JAEUAO010000004.1"/>
</dbReference>
<organism evidence="1 2">
    <name type="scientific">Rhizobium herbae</name>
    <dbReference type="NCBI Taxonomy" id="508661"/>
    <lineage>
        <taxon>Bacteria</taxon>
        <taxon>Pseudomonadati</taxon>
        <taxon>Pseudomonadota</taxon>
        <taxon>Alphaproteobacteria</taxon>
        <taxon>Hyphomicrobiales</taxon>
        <taxon>Rhizobiaceae</taxon>
        <taxon>Rhizobium/Agrobacterium group</taxon>
        <taxon>Rhizobium</taxon>
    </lineage>
</organism>
<evidence type="ECO:0000313" key="1">
    <source>
        <dbReference type="EMBL" id="MBW9065043.1"/>
    </source>
</evidence>
<accession>A0ABS7HD38</accession>
<keyword evidence="1" id="KW-0378">Hydrolase</keyword>
<proteinExistence type="predicted"/>
<dbReference type="GO" id="GO:0050129">
    <property type="term" value="F:N-formylglutamate deformylase activity"/>
    <property type="evidence" value="ECO:0007669"/>
    <property type="project" value="UniProtKB-EC"/>
</dbReference>
<dbReference type="EC" id="3.5.1.68" evidence="1"/>
<name>A0ABS7HD38_9HYPH</name>
<reference evidence="1 2" key="1">
    <citation type="journal article" date="2021" name="MBio">
        <title>Poor Competitiveness of Bradyrhizobium in Pigeon Pea Root Colonization in Indian Soils.</title>
        <authorList>
            <person name="Chalasani D."/>
            <person name="Basu A."/>
            <person name="Pullabhotla S.V.S.R.N."/>
            <person name="Jorrin B."/>
            <person name="Neal A.L."/>
            <person name="Poole P.S."/>
            <person name="Podile A.R."/>
            <person name="Tkacz A."/>
        </authorList>
    </citation>
    <scope>NUCLEOTIDE SEQUENCE [LARGE SCALE GENOMIC DNA]</scope>
    <source>
        <strain evidence="1 2">HU44</strain>
    </source>
</reference>
<gene>
    <name evidence="1" type="primary">hutG</name>
    <name evidence="1" type="ORF">JNB71_17205</name>
</gene>
<dbReference type="Gene3D" id="3.40.630.40">
    <property type="entry name" value="Zn-dependent exopeptidases"/>
    <property type="match status" value="1"/>
</dbReference>
<protein>
    <submittedName>
        <fullName evidence="1">N-formylglutamate deformylase</fullName>
        <ecNumber evidence="1">3.5.1.68</ecNumber>
    </submittedName>
</protein>
<dbReference type="InterPro" id="IPR010247">
    <property type="entry name" value="HutG_amidohyd"/>
</dbReference>
<dbReference type="Proteomes" id="UP000757604">
    <property type="component" value="Unassembled WGS sequence"/>
</dbReference>
<keyword evidence="2" id="KW-1185">Reference proteome</keyword>
<sequence>MSVFEIRQGTSPVILGFPHTGTDVPPAIWARLNDNGRILADTDWHIHNLYAGLLPNVTTVRATFHRYVIDANRDPEGISLYPGQNTTGLVPNTDFDGVSIWRDGEEPTEVDIAARLADFHAPYHAALAAEIERVKAIHGIAVLYDCHSIRSDIPFLFEGTLPDFNIGTDSGKTCDPAIQNAAVDVVLNAEGYTSILNGRFKGGWTTRHYGRPETGVHAIQMELAQSTHLTTETPPFAYDEAKATKLRIHLKDILTRIETTALTLAHSKRGTK</sequence>
<dbReference type="Pfam" id="PF05013">
    <property type="entry name" value="FGase"/>
    <property type="match status" value="1"/>
</dbReference>
<dbReference type="EMBL" id="JAEUAO010000004">
    <property type="protein sequence ID" value="MBW9065043.1"/>
    <property type="molecule type" value="Genomic_DNA"/>
</dbReference>